<evidence type="ECO:0000256" key="1">
    <source>
        <dbReference type="SAM" id="MobiDB-lite"/>
    </source>
</evidence>
<evidence type="ECO:0000313" key="2">
    <source>
        <dbReference type="EMBL" id="KAK0469346.1"/>
    </source>
</evidence>
<dbReference type="EMBL" id="JAUEPS010000001">
    <property type="protein sequence ID" value="KAK0469346.1"/>
    <property type="molecule type" value="Genomic_DNA"/>
</dbReference>
<keyword evidence="3" id="KW-1185">Reference proteome</keyword>
<feature type="compositionally biased region" description="Low complexity" evidence="1">
    <location>
        <begin position="184"/>
        <end position="194"/>
    </location>
</feature>
<gene>
    <name evidence="2" type="ORF">EV420DRAFT_25522</name>
</gene>
<organism evidence="2 3">
    <name type="scientific">Armillaria tabescens</name>
    <name type="common">Ringless honey mushroom</name>
    <name type="synonym">Agaricus tabescens</name>
    <dbReference type="NCBI Taxonomy" id="1929756"/>
    <lineage>
        <taxon>Eukaryota</taxon>
        <taxon>Fungi</taxon>
        <taxon>Dikarya</taxon>
        <taxon>Basidiomycota</taxon>
        <taxon>Agaricomycotina</taxon>
        <taxon>Agaricomycetes</taxon>
        <taxon>Agaricomycetidae</taxon>
        <taxon>Agaricales</taxon>
        <taxon>Marasmiineae</taxon>
        <taxon>Physalacriaceae</taxon>
        <taxon>Desarmillaria</taxon>
    </lineage>
</organism>
<proteinExistence type="predicted"/>
<protein>
    <submittedName>
        <fullName evidence="2">Uncharacterized protein</fullName>
    </submittedName>
</protein>
<dbReference type="Proteomes" id="UP001175211">
    <property type="component" value="Unassembled WGS sequence"/>
</dbReference>
<evidence type="ECO:0000313" key="3">
    <source>
        <dbReference type="Proteomes" id="UP001175211"/>
    </source>
</evidence>
<feature type="compositionally biased region" description="Basic and acidic residues" evidence="1">
    <location>
        <begin position="163"/>
        <end position="179"/>
    </location>
</feature>
<name>A0AA39T791_ARMTA</name>
<accession>A0AA39T791</accession>
<dbReference type="RefSeq" id="XP_060339139.1">
    <property type="nucleotide sequence ID" value="XM_060481429.1"/>
</dbReference>
<dbReference type="AlphaFoldDB" id="A0AA39T791"/>
<dbReference type="GeneID" id="85364977"/>
<feature type="region of interest" description="Disordered" evidence="1">
    <location>
        <begin position="133"/>
        <end position="194"/>
    </location>
</feature>
<comment type="caution">
    <text evidence="2">The sequence shown here is derived from an EMBL/GenBank/DDBJ whole genome shotgun (WGS) entry which is preliminary data.</text>
</comment>
<reference evidence="2" key="1">
    <citation type="submission" date="2023-06" db="EMBL/GenBank/DDBJ databases">
        <authorList>
            <consortium name="Lawrence Berkeley National Laboratory"/>
            <person name="Ahrendt S."/>
            <person name="Sahu N."/>
            <person name="Indic B."/>
            <person name="Wong-Bajracharya J."/>
            <person name="Merenyi Z."/>
            <person name="Ke H.-M."/>
            <person name="Monk M."/>
            <person name="Kocsube S."/>
            <person name="Drula E."/>
            <person name="Lipzen A."/>
            <person name="Balint B."/>
            <person name="Henrissat B."/>
            <person name="Andreopoulos B."/>
            <person name="Martin F.M."/>
            <person name="Harder C.B."/>
            <person name="Rigling D."/>
            <person name="Ford K.L."/>
            <person name="Foster G.D."/>
            <person name="Pangilinan J."/>
            <person name="Papanicolaou A."/>
            <person name="Barry K."/>
            <person name="LaButti K."/>
            <person name="Viragh M."/>
            <person name="Koriabine M."/>
            <person name="Yan M."/>
            <person name="Riley R."/>
            <person name="Champramary S."/>
            <person name="Plett K.L."/>
            <person name="Tsai I.J."/>
            <person name="Slot J."/>
            <person name="Sipos G."/>
            <person name="Plett J."/>
            <person name="Nagy L.G."/>
            <person name="Grigoriev I.V."/>
        </authorList>
    </citation>
    <scope>NUCLEOTIDE SEQUENCE</scope>
    <source>
        <strain evidence="2">CCBAS 213</strain>
    </source>
</reference>
<sequence length="260" mass="29015">MSFFNGVKKACRCIMQGCSESNEQTNESSKRYKNIRWKRISISSRSLSSSSERAIRQRREEALRDRGLLPPLRSTTSICGRESQWDARTLVEEMGTGNELREDKIWHEDEARPVTQDVLQWLAEVDAHRGSMGSDISYAETSSSRGEGSDISADITLSPLLDRTPDDCRHSMRPGECRSNDVQSSTPSSPSLCSSLTCATDSSSVFEKGYKEGVQIGSSSPFILRPLLDITIHSHGTIMTETSHIEDDESRRLTELAYLA</sequence>